<sequence>MGLTGLKSMTFKDVAVDFTLEEWGWLGPGQRELYRDVMLETYQNLLSRGDAPPPALISVVPTRCWTVGLPWGSPWCPLCSSRRSLPSGLCLCLCLSVPEPRVPCSSPPSSTCDPALFSGSKSPRCTQSTGSMLESSPQSAYMLFPKGVSSPTLVHPPAS</sequence>
<evidence type="ECO:0000259" key="1">
    <source>
        <dbReference type="PROSITE" id="PS50805"/>
    </source>
</evidence>
<dbReference type="InterPro" id="IPR050169">
    <property type="entry name" value="Krueppel_C2H2_ZnF"/>
</dbReference>
<dbReference type="InterPro" id="IPR036051">
    <property type="entry name" value="KRAB_dom_sf"/>
</dbReference>
<dbReference type="Gene3D" id="6.10.140.140">
    <property type="match status" value="1"/>
</dbReference>
<dbReference type="Pfam" id="PF01352">
    <property type="entry name" value="KRAB"/>
    <property type="match status" value="1"/>
</dbReference>
<dbReference type="InterPro" id="IPR001909">
    <property type="entry name" value="KRAB"/>
</dbReference>
<dbReference type="PANTHER" id="PTHR23232:SF117">
    <property type="entry name" value="KRAB DOMAIN-CONTAINING PROTEIN"/>
    <property type="match status" value="1"/>
</dbReference>
<evidence type="ECO:0000313" key="2">
    <source>
        <dbReference type="Ensembl" id="ENSEASP00005011838.1"/>
    </source>
</evidence>
<dbReference type="AlphaFoldDB" id="A0A8C4LH15"/>
<dbReference type="PROSITE" id="PS50805">
    <property type="entry name" value="KRAB"/>
    <property type="match status" value="1"/>
</dbReference>
<dbReference type="PANTHER" id="PTHR23232">
    <property type="entry name" value="KRAB DOMAIN C2H2 ZINC FINGER"/>
    <property type="match status" value="1"/>
</dbReference>
<dbReference type="SUPFAM" id="SSF109640">
    <property type="entry name" value="KRAB domain (Kruppel-associated box)"/>
    <property type="match status" value="1"/>
</dbReference>
<feature type="domain" description="KRAB" evidence="1">
    <location>
        <begin position="9"/>
        <end position="87"/>
    </location>
</feature>
<dbReference type="GO" id="GO:0006355">
    <property type="term" value="P:regulation of DNA-templated transcription"/>
    <property type="evidence" value="ECO:0007669"/>
    <property type="project" value="InterPro"/>
</dbReference>
<protein>
    <recommendedName>
        <fullName evidence="1">KRAB domain-containing protein</fullName>
    </recommendedName>
</protein>
<name>A0A8C4LH15_EQUAS</name>
<proteinExistence type="predicted"/>
<organism evidence="2">
    <name type="scientific">Equus asinus asinus</name>
    <dbReference type="NCBI Taxonomy" id="83772"/>
    <lineage>
        <taxon>Eukaryota</taxon>
        <taxon>Metazoa</taxon>
        <taxon>Chordata</taxon>
        <taxon>Craniata</taxon>
        <taxon>Vertebrata</taxon>
        <taxon>Euteleostomi</taxon>
        <taxon>Mammalia</taxon>
        <taxon>Eutheria</taxon>
        <taxon>Laurasiatheria</taxon>
        <taxon>Perissodactyla</taxon>
        <taxon>Equidae</taxon>
        <taxon>Equus</taxon>
    </lineage>
</organism>
<dbReference type="CDD" id="cd07765">
    <property type="entry name" value="KRAB_A-box"/>
    <property type="match status" value="1"/>
</dbReference>
<dbReference type="Ensembl" id="ENSEAST00005012861.1">
    <property type="protein sequence ID" value="ENSEASP00005011838.1"/>
    <property type="gene ID" value="ENSEASG00005008292.1"/>
</dbReference>
<reference evidence="2" key="1">
    <citation type="submission" date="2023-03" db="UniProtKB">
        <authorList>
            <consortium name="Ensembl"/>
        </authorList>
    </citation>
    <scope>IDENTIFICATION</scope>
</reference>
<accession>A0A8C4LH15</accession>
<dbReference type="SMART" id="SM00349">
    <property type="entry name" value="KRAB"/>
    <property type="match status" value="1"/>
</dbReference>